<dbReference type="InterPro" id="IPR018584">
    <property type="entry name" value="GT87"/>
</dbReference>
<feature type="transmembrane region" description="Helical" evidence="8">
    <location>
        <begin position="319"/>
        <end position="338"/>
    </location>
</feature>
<keyword evidence="2" id="KW-1003">Cell membrane</keyword>
<keyword evidence="5 8" id="KW-1133">Transmembrane helix</keyword>
<evidence type="ECO:0000313" key="9">
    <source>
        <dbReference type="EMBL" id="BAT60861.1"/>
    </source>
</evidence>
<dbReference type="Pfam" id="PF09594">
    <property type="entry name" value="GT87"/>
    <property type="match status" value="1"/>
</dbReference>
<comment type="subcellular location">
    <subcellularLocation>
        <location evidence="1">Cell membrane</location>
        <topology evidence="1">Multi-pass membrane protein</topology>
    </subcellularLocation>
</comment>
<feature type="transmembrane region" description="Helical" evidence="8">
    <location>
        <begin position="144"/>
        <end position="171"/>
    </location>
</feature>
<reference evidence="9 10" key="1">
    <citation type="submission" date="2015-08" db="EMBL/GenBank/DDBJ databases">
        <title>Investigation of the bacterial diversity of lava forest soil.</title>
        <authorList>
            <person name="Lee J.S."/>
        </authorList>
    </citation>
    <scope>NUCLEOTIDE SEQUENCE [LARGE SCALE GENOMIC DNA]</scope>
    <source>
        <strain evidence="9 10">GJW-30</strain>
    </source>
</reference>
<organism evidence="9 10">
    <name type="scientific">Variibacter gotjawalensis</name>
    <dbReference type="NCBI Taxonomy" id="1333996"/>
    <lineage>
        <taxon>Bacteria</taxon>
        <taxon>Pseudomonadati</taxon>
        <taxon>Pseudomonadota</taxon>
        <taxon>Alphaproteobacteria</taxon>
        <taxon>Hyphomicrobiales</taxon>
        <taxon>Nitrobacteraceae</taxon>
        <taxon>Variibacter</taxon>
    </lineage>
</organism>
<evidence type="ECO:0000256" key="5">
    <source>
        <dbReference type="ARBA" id="ARBA00022989"/>
    </source>
</evidence>
<keyword evidence="6 8" id="KW-0472">Membrane</keyword>
<dbReference type="Proteomes" id="UP000236884">
    <property type="component" value="Chromosome"/>
</dbReference>
<evidence type="ECO:0000256" key="6">
    <source>
        <dbReference type="ARBA" id="ARBA00023136"/>
    </source>
</evidence>
<evidence type="ECO:0000313" key="10">
    <source>
        <dbReference type="Proteomes" id="UP000236884"/>
    </source>
</evidence>
<accession>A0A0S3PY74</accession>
<keyword evidence="3" id="KW-0808">Transferase</keyword>
<evidence type="ECO:0000256" key="4">
    <source>
        <dbReference type="ARBA" id="ARBA00022692"/>
    </source>
</evidence>
<proteinExistence type="inferred from homology"/>
<evidence type="ECO:0000256" key="2">
    <source>
        <dbReference type="ARBA" id="ARBA00022475"/>
    </source>
</evidence>
<evidence type="ECO:0008006" key="11">
    <source>
        <dbReference type="Google" id="ProtNLM"/>
    </source>
</evidence>
<feature type="transmembrane region" description="Helical" evidence="8">
    <location>
        <begin position="350"/>
        <end position="368"/>
    </location>
</feature>
<evidence type="ECO:0000256" key="1">
    <source>
        <dbReference type="ARBA" id="ARBA00004651"/>
    </source>
</evidence>
<dbReference type="GO" id="GO:0005886">
    <property type="term" value="C:plasma membrane"/>
    <property type="evidence" value="ECO:0007669"/>
    <property type="project" value="UniProtKB-SubCell"/>
</dbReference>
<feature type="transmembrane region" description="Helical" evidence="8">
    <location>
        <begin position="183"/>
        <end position="207"/>
    </location>
</feature>
<comment type="similarity">
    <text evidence="7">Belongs to the glycosyltransferase 87 family.</text>
</comment>
<dbReference type="RefSeq" id="WP_096357438.1">
    <property type="nucleotide sequence ID" value="NZ_AP014946.1"/>
</dbReference>
<keyword evidence="4 8" id="KW-0812">Transmembrane</keyword>
<protein>
    <recommendedName>
        <fullName evidence="11">DUF2029 domain-containing protein</fullName>
    </recommendedName>
</protein>
<sequence length="402" mass="43280">MRQNIELSQGAGIPHANVVEHCAAIFALVLVIFFAAAPFFGVWILDEKWQNQLQDFLAFYSAGQQALGGQAGAIYVPDVAHAAQELALGRAFKGQYPWYYPPFYNFLLIPLALIPYGIAYAVWAVGSIALYIRVVGGIVGHRIGYLLALAFPGVFYTALTGQNGALTAALLAGSMTLMRTHPVAAGACLGLLTYKPHFGILVPLALIAGKQWRVMASAVVTTIALVAVSWLVFGTSAWQGFFSALTIASDQHIANGSVKWHKIQSLYAFLRMLGASQTVGLAAHAALLAALALAVWRVWRSDVSFNLKAALLTVAVPLATPYLMIYDGIVLAVPMAFLIREGRETGFRSYEWAVMGIACVTLAVLPFIEAMPSLYIVSLMIGALVVRRLLAPVEMPQVAARV</sequence>
<dbReference type="GO" id="GO:0016758">
    <property type="term" value="F:hexosyltransferase activity"/>
    <property type="evidence" value="ECO:0007669"/>
    <property type="project" value="InterPro"/>
</dbReference>
<dbReference type="AlphaFoldDB" id="A0A0S3PY74"/>
<dbReference type="KEGG" id="vgo:GJW-30_1_03411"/>
<dbReference type="OrthoDB" id="7679563at2"/>
<feature type="transmembrane region" description="Helical" evidence="8">
    <location>
        <begin position="279"/>
        <end position="299"/>
    </location>
</feature>
<evidence type="ECO:0000256" key="3">
    <source>
        <dbReference type="ARBA" id="ARBA00022679"/>
    </source>
</evidence>
<gene>
    <name evidence="9" type="ORF">GJW-30_1_03411</name>
</gene>
<dbReference type="EMBL" id="AP014946">
    <property type="protein sequence ID" value="BAT60861.1"/>
    <property type="molecule type" value="Genomic_DNA"/>
</dbReference>
<feature type="transmembrane region" description="Helical" evidence="8">
    <location>
        <begin position="106"/>
        <end position="132"/>
    </location>
</feature>
<evidence type="ECO:0000256" key="7">
    <source>
        <dbReference type="ARBA" id="ARBA00024033"/>
    </source>
</evidence>
<evidence type="ECO:0000256" key="8">
    <source>
        <dbReference type="SAM" id="Phobius"/>
    </source>
</evidence>
<keyword evidence="10" id="KW-1185">Reference proteome</keyword>
<feature type="transmembrane region" description="Helical" evidence="8">
    <location>
        <begin position="214"/>
        <end position="233"/>
    </location>
</feature>
<feature type="transmembrane region" description="Helical" evidence="8">
    <location>
        <begin position="21"/>
        <end position="45"/>
    </location>
</feature>
<name>A0A0S3PY74_9BRAD</name>